<evidence type="ECO:0000256" key="1">
    <source>
        <dbReference type="SAM" id="MobiDB-lite"/>
    </source>
</evidence>
<feature type="compositionally biased region" description="Low complexity" evidence="1">
    <location>
        <begin position="435"/>
        <end position="453"/>
    </location>
</feature>
<gene>
    <name evidence="2" type="ORF">CLEI1391_LOCUS1034</name>
</gene>
<feature type="region of interest" description="Disordered" evidence="1">
    <location>
        <begin position="45"/>
        <end position="70"/>
    </location>
</feature>
<sequence length="469" mass="46797">MGVTAAARGKCCGTGEGARGRCDRGSAAASNTADTAGFRRFEAPASRQCCRQQQPPQQQPAAAQPGAGGGASKVNNMAAALVARMSAGGQSLAGQRALRSVMVRHLCSMQLDLLSYHLPNLDRPPLFGKRPQYIKPQPTNTVTAQWLSRIFVEHGSQRLHLFTAAGELPPAFAKAISNELVVSEFILRKTIPIDHIEGKPMVMWPVKETTLIQGHGLVQLSDARVGAVVHLDDGRQMVISPQKVEEFLVIVGVMLEAGVRCSAPANEQEAARVKEVAESVVKTVAREVPADHELASALAIMRAEETGAAVAASGAGAAPGGSNGAAGGRVVSPNHQTVAVHMVSATGAPPAAAPVAAVAPGPSPARGAVAAMDQVQAGGALAGNGPALAAAAAAARTAPAPEQQSAPAGGAGADAGAPGAAPVGDAGQQGGEGGAAAEAAAAADPAGAAAVDAPPSPSTPTVLKPEDGA</sequence>
<accession>A0A7S0NB31</accession>
<name>A0A7S0NB31_9CHLO</name>
<reference evidence="2" key="1">
    <citation type="submission" date="2021-01" db="EMBL/GenBank/DDBJ databases">
        <authorList>
            <person name="Corre E."/>
            <person name="Pelletier E."/>
            <person name="Niang G."/>
            <person name="Scheremetjew M."/>
            <person name="Finn R."/>
            <person name="Kale V."/>
            <person name="Holt S."/>
            <person name="Cochrane G."/>
            <person name="Meng A."/>
            <person name="Brown T."/>
            <person name="Cohen L."/>
        </authorList>
    </citation>
    <scope>NUCLEOTIDE SEQUENCE</scope>
    <source>
        <strain evidence="2">SAG 11-49</strain>
    </source>
</reference>
<dbReference type="EMBL" id="HBFB01001981">
    <property type="protein sequence ID" value="CAD8664650.1"/>
    <property type="molecule type" value="Transcribed_RNA"/>
</dbReference>
<evidence type="ECO:0000313" key="2">
    <source>
        <dbReference type="EMBL" id="CAD8664650.1"/>
    </source>
</evidence>
<proteinExistence type="predicted"/>
<organism evidence="2">
    <name type="scientific">Chlamydomonas leiostraca</name>
    <dbReference type="NCBI Taxonomy" id="1034604"/>
    <lineage>
        <taxon>Eukaryota</taxon>
        <taxon>Viridiplantae</taxon>
        <taxon>Chlorophyta</taxon>
        <taxon>core chlorophytes</taxon>
        <taxon>Chlorophyceae</taxon>
        <taxon>CS clade</taxon>
        <taxon>Chlamydomonadales</taxon>
        <taxon>Chlamydomonadaceae</taxon>
        <taxon>Chlamydomonas</taxon>
    </lineage>
</organism>
<feature type="region of interest" description="Disordered" evidence="1">
    <location>
        <begin position="395"/>
        <end position="469"/>
    </location>
</feature>
<dbReference type="AlphaFoldDB" id="A0A7S0NB31"/>
<feature type="compositionally biased region" description="Low complexity" evidence="1">
    <location>
        <begin position="395"/>
        <end position="426"/>
    </location>
</feature>
<protein>
    <submittedName>
        <fullName evidence="2">Uncharacterized protein</fullName>
    </submittedName>
</protein>
<feature type="compositionally biased region" description="Low complexity" evidence="1">
    <location>
        <begin position="45"/>
        <end position="65"/>
    </location>
</feature>